<sequence length="606" mass="67186">MPSTRNQPRLSSSLGPSRTSSGLEQDFEPGKSSPQALSQDKVTEPIARPFTNEEELAEQAQDTALNGVSKAYLLYRQLKLSDQLNKHGRPMIAYLCKMTGLIGPKEVPQLCAVWCAEATQPFSALVDTSHKAILHPAVIKCLLTRKAVSKNTHKLYSAIQGQYRDELQSHSLDLGAQRCIVLGSQCMAIPKWCGHIGGFLKGKYMAKSVCLVVKKFGIQNEKKKENSATGLATDEHLGSASEDDDPTGQIQILAPEEEPNSGPDEDLSVHKSEVNLDNEDEYPSKGDLEEGSEADEEQDRYTSGSCKQTLAKICAITKKLRYSPNAKAEFVDCCVAKGCKKLHNISRDVHTRWNSTNTQLQSVIQCEDAISIWQLHKRRGVERKYHLDDSDFDLACNLVQVLQIFYEITLQVSIASSAQGSNIVVFIDQITDHLSTVVKATTKYPPALKFEECFRRAGLKLTNRYYSLTNESPIYRIAILLHPLFKDEYFTLAVWEPDWITEAICLARDMWTTPYKPRALNVPTARPQATGMLAGLSSAAVAQGGNNSSDPLDIWLSGGLILEDHKPVNPLKWWIQQKRAGNTHGGLVHMALDILSCPGETCMLLD</sequence>
<feature type="region of interest" description="Disordered" evidence="6">
    <location>
        <begin position="273"/>
        <end position="302"/>
    </location>
</feature>
<protein>
    <recommendedName>
        <fullName evidence="9">HAT C-terminal dimerisation domain-containing protein</fullName>
    </recommendedName>
</protein>
<feature type="region of interest" description="Disordered" evidence="6">
    <location>
        <begin position="224"/>
        <end position="247"/>
    </location>
</feature>
<evidence type="ECO:0000313" key="7">
    <source>
        <dbReference type="EMBL" id="KNF04318.1"/>
    </source>
</evidence>
<gene>
    <name evidence="7" type="ORF">PSTG_02660</name>
</gene>
<feature type="compositionally biased region" description="Low complexity" evidence="6">
    <location>
        <begin position="8"/>
        <end position="22"/>
    </location>
</feature>
<name>A0A0L0VYH4_9BASI</name>
<keyword evidence="8" id="KW-1185">Reference proteome</keyword>
<accession>A0A0L0VYH4</accession>
<dbReference type="InterPro" id="IPR052035">
    <property type="entry name" value="ZnF_BED_domain_contain"/>
</dbReference>
<feature type="compositionally biased region" description="Acidic residues" evidence="6">
    <location>
        <begin position="289"/>
        <end position="298"/>
    </location>
</feature>
<evidence type="ECO:0000256" key="3">
    <source>
        <dbReference type="ARBA" id="ARBA00022771"/>
    </source>
</evidence>
<feature type="region of interest" description="Disordered" evidence="6">
    <location>
        <begin position="1"/>
        <end position="42"/>
    </location>
</feature>
<keyword evidence="3" id="KW-0863">Zinc-finger</keyword>
<dbReference type="AlphaFoldDB" id="A0A0L0VYH4"/>
<evidence type="ECO:0008006" key="9">
    <source>
        <dbReference type="Google" id="ProtNLM"/>
    </source>
</evidence>
<evidence type="ECO:0000313" key="8">
    <source>
        <dbReference type="Proteomes" id="UP000054564"/>
    </source>
</evidence>
<dbReference type="SUPFAM" id="SSF53098">
    <property type="entry name" value="Ribonuclease H-like"/>
    <property type="match status" value="1"/>
</dbReference>
<reference evidence="8" key="1">
    <citation type="submission" date="2014-03" db="EMBL/GenBank/DDBJ databases">
        <title>The Genome Sequence of Puccinia striiformis f. sp. tritici PST-78.</title>
        <authorList>
            <consortium name="The Broad Institute Genome Sequencing Platform"/>
            <person name="Cuomo C."/>
            <person name="Hulbert S."/>
            <person name="Chen X."/>
            <person name="Walker B."/>
            <person name="Young S.K."/>
            <person name="Zeng Q."/>
            <person name="Gargeya S."/>
            <person name="Fitzgerald M."/>
            <person name="Haas B."/>
            <person name="Abouelleil A."/>
            <person name="Alvarado L."/>
            <person name="Arachchi H.M."/>
            <person name="Berlin A.M."/>
            <person name="Chapman S.B."/>
            <person name="Goldberg J."/>
            <person name="Griggs A."/>
            <person name="Gujja S."/>
            <person name="Hansen M."/>
            <person name="Howarth C."/>
            <person name="Imamovic A."/>
            <person name="Larimer J."/>
            <person name="McCowan C."/>
            <person name="Montmayeur A."/>
            <person name="Murphy C."/>
            <person name="Neiman D."/>
            <person name="Pearson M."/>
            <person name="Priest M."/>
            <person name="Roberts A."/>
            <person name="Saif S."/>
            <person name="Shea T."/>
            <person name="Sisk P."/>
            <person name="Sykes S."/>
            <person name="Wortman J."/>
            <person name="Nusbaum C."/>
            <person name="Birren B."/>
        </authorList>
    </citation>
    <scope>NUCLEOTIDE SEQUENCE [LARGE SCALE GENOMIC DNA]</scope>
    <source>
        <strain evidence="8">race PST-78</strain>
    </source>
</reference>
<dbReference type="InterPro" id="IPR012337">
    <property type="entry name" value="RNaseH-like_sf"/>
</dbReference>
<comment type="caution">
    <text evidence="7">The sequence shown here is derived from an EMBL/GenBank/DDBJ whole genome shotgun (WGS) entry which is preliminary data.</text>
</comment>
<dbReference type="PANTHER" id="PTHR46481:SF10">
    <property type="entry name" value="ZINC FINGER BED DOMAIN-CONTAINING PROTEIN 39"/>
    <property type="match status" value="1"/>
</dbReference>
<keyword evidence="5" id="KW-0539">Nucleus</keyword>
<evidence type="ECO:0000256" key="2">
    <source>
        <dbReference type="ARBA" id="ARBA00022723"/>
    </source>
</evidence>
<keyword evidence="2" id="KW-0479">Metal-binding</keyword>
<evidence type="ECO:0000256" key="4">
    <source>
        <dbReference type="ARBA" id="ARBA00022833"/>
    </source>
</evidence>
<dbReference type="PANTHER" id="PTHR46481">
    <property type="entry name" value="ZINC FINGER BED DOMAIN-CONTAINING PROTEIN 4"/>
    <property type="match status" value="1"/>
</dbReference>
<comment type="subcellular location">
    <subcellularLocation>
        <location evidence="1">Nucleus</location>
    </subcellularLocation>
</comment>
<evidence type="ECO:0000256" key="5">
    <source>
        <dbReference type="ARBA" id="ARBA00023242"/>
    </source>
</evidence>
<evidence type="ECO:0000256" key="6">
    <source>
        <dbReference type="SAM" id="MobiDB-lite"/>
    </source>
</evidence>
<dbReference type="GO" id="GO:0005634">
    <property type="term" value="C:nucleus"/>
    <property type="evidence" value="ECO:0007669"/>
    <property type="project" value="UniProtKB-SubCell"/>
</dbReference>
<keyword evidence="4" id="KW-0862">Zinc</keyword>
<dbReference type="GO" id="GO:0008270">
    <property type="term" value="F:zinc ion binding"/>
    <property type="evidence" value="ECO:0007669"/>
    <property type="project" value="UniProtKB-KW"/>
</dbReference>
<dbReference type="EMBL" id="AJIL01000013">
    <property type="protein sequence ID" value="KNF04318.1"/>
    <property type="molecule type" value="Genomic_DNA"/>
</dbReference>
<proteinExistence type="predicted"/>
<evidence type="ECO:0000256" key="1">
    <source>
        <dbReference type="ARBA" id="ARBA00004123"/>
    </source>
</evidence>
<dbReference type="Proteomes" id="UP000054564">
    <property type="component" value="Unassembled WGS sequence"/>
</dbReference>
<organism evidence="7 8">
    <name type="scientific">Puccinia striiformis f. sp. tritici PST-78</name>
    <dbReference type="NCBI Taxonomy" id="1165861"/>
    <lineage>
        <taxon>Eukaryota</taxon>
        <taxon>Fungi</taxon>
        <taxon>Dikarya</taxon>
        <taxon>Basidiomycota</taxon>
        <taxon>Pucciniomycotina</taxon>
        <taxon>Pucciniomycetes</taxon>
        <taxon>Pucciniales</taxon>
        <taxon>Pucciniaceae</taxon>
        <taxon>Puccinia</taxon>
    </lineage>
</organism>